<dbReference type="GO" id="GO:0000030">
    <property type="term" value="F:mannosyltransferase activity"/>
    <property type="evidence" value="ECO:0007669"/>
    <property type="project" value="TreeGrafter"/>
</dbReference>
<evidence type="ECO:0000256" key="1">
    <source>
        <dbReference type="ARBA" id="ARBA00022679"/>
    </source>
</evidence>
<feature type="transmembrane region" description="Helical" evidence="2">
    <location>
        <begin position="302"/>
        <end position="320"/>
    </location>
</feature>
<dbReference type="SUPFAM" id="SSF53448">
    <property type="entry name" value="Nucleotide-diphospho-sugar transferases"/>
    <property type="match status" value="1"/>
</dbReference>
<proteinExistence type="predicted"/>
<dbReference type="Pfam" id="PF04488">
    <property type="entry name" value="Gly_transf_sug"/>
    <property type="match status" value="1"/>
</dbReference>
<evidence type="ECO:0008006" key="5">
    <source>
        <dbReference type="Google" id="ProtNLM"/>
    </source>
</evidence>
<dbReference type="InterPro" id="IPR051706">
    <property type="entry name" value="Glycosyltransferase_domain"/>
</dbReference>
<feature type="transmembrane region" description="Helical" evidence="2">
    <location>
        <begin position="564"/>
        <end position="585"/>
    </location>
</feature>
<keyword evidence="2" id="KW-1133">Transmembrane helix</keyword>
<feature type="transmembrane region" description="Helical" evidence="2">
    <location>
        <begin position="372"/>
        <end position="393"/>
    </location>
</feature>
<organism evidence="3 4">
    <name type="scientific">Peptostreptococcus porci</name>
    <dbReference type="NCBI Taxonomy" id="2652282"/>
    <lineage>
        <taxon>Bacteria</taxon>
        <taxon>Bacillati</taxon>
        <taxon>Bacillota</taxon>
        <taxon>Clostridia</taxon>
        <taxon>Peptostreptococcales</taxon>
        <taxon>Peptostreptococcaceae</taxon>
        <taxon>Peptostreptococcus</taxon>
    </lineage>
</organism>
<protein>
    <recommendedName>
        <fullName evidence="5">Glycosyltransferase sugar-binding region containing DXD motif-containing protein</fullName>
    </recommendedName>
</protein>
<evidence type="ECO:0000313" key="3">
    <source>
        <dbReference type="EMBL" id="MST62967.1"/>
    </source>
</evidence>
<keyword evidence="2" id="KW-0472">Membrane</keyword>
<dbReference type="Proteomes" id="UP000440713">
    <property type="component" value="Unassembled WGS sequence"/>
</dbReference>
<comment type="caution">
    <text evidence="3">The sequence shown here is derived from an EMBL/GenBank/DDBJ whole genome shotgun (WGS) entry which is preliminary data.</text>
</comment>
<dbReference type="Gene3D" id="3.90.550.20">
    <property type="match status" value="1"/>
</dbReference>
<dbReference type="AlphaFoldDB" id="A0A6N7XHX2"/>
<feature type="transmembrane region" description="Helical" evidence="2">
    <location>
        <begin position="413"/>
        <end position="435"/>
    </location>
</feature>
<evidence type="ECO:0000256" key="2">
    <source>
        <dbReference type="SAM" id="Phobius"/>
    </source>
</evidence>
<gene>
    <name evidence="3" type="ORF">FYJ71_08280</name>
</gene>
<dbReference type="InterPro" id="IPR007577">
    <property type="entry name" value="GlycoTrfase_DXD_sugar-bd_CS"/>
</dbReference>
<feature type="transmembrane region" description="Helical" evidence="2">
    <location>
        <begin position="488"/>
        <end position="508"/>
    </location>
</feature>
<keyword evidence="2" id="KW-0812">Transmembrane</keyword>
<feature type="transmembrane region" description="Helical" evidence="2">
    <location>
        <begin position="327"/>
        <end position="343"/>
    </location>
</feature>
<reference evidence="3 4" key="1">
    <citation type="submission" date="2019-08" db="EMBL/GenBank/DDBJ databases">
        <title>In-depth cultivation of the pig gut microbiome towards novel bacterial diversity and tailored functional studies.</title>
        <authorList>
            <person name="Wylensek D."/>
            <person name="Hitch T.C.A."/>
            <person name="Clavel T."/>
        </authorList>
    </citation>
    <scope>NUCLEOTIDE SEQUENCE [LARGE SCALE GENOMIC DNA]</scope>
    <source>
        <strain evidence="3 4">WCA-SAB-591-4A-A</strain>
    </source>
</reference>
<feature type="transmembrane region" description="Helical" evidence="2">
    <location>
        <begin position="442"/>
        <end position="459"/>
    </location>
</feature>
<dbReference type="GO" id="GO:0016020">
    <property type="term" value="C:membrane"/>
    <property type="evidence" value="ECO:0007669"/>
    <property type="project" value="GOC"/>
</dbReference>
<keyword evidence="1" id="KW-0808">Transferase</keyword>
<dbReference type="PANTHER" id="PTHR32385">
    <property type="entry name" value="MANNOSYL PHOSPHORYLINOSITOL CERAMIDE SYNTHASE"/>
    <property type="match status" value="1"/>
</dbReference>
<feature type="transmembrane region" description="Helical" evidence="2">
    <location>
        <begin position="597"/>
        <end position="623"/>
    </location>
</feature>
<dbReference type="GO" id="GO:0051999">
    <property type="term" value="P:mannosyl-inositol phosphorylceramide biosynthetic process"/>
    <property type="evidence" value="ECO:0007669"/>
    <property type="project" value="TreeGrafter"/>
</dbReference>
<keyword evidence="4" id="KW-1185">Reference proteome</keyword>
<feature type="transmembrane region" description="Helical" evidence="2">
    <location>
        <begin position="276"/>
        <end position="296"/>
    </location>
</feature>
<dbReference type="PANTHER" id="PTHR32385:SF15">
    <property type="entry name" value="INOSITOL PHOSPHOCERAMIDE MANNOSYLTRANSFERASE 1"/>
    <property type="match status" value="1"/>
</dbReference>
<feature type="transmembrane region" description="Helical" evidence="2">
    <location>
        <begin position="465"/>
        <end position="481"/>
    </location>
</feature>
<dbReference type="InterPro" id="IPR029044">
    <property type="entry name" value="Nucleotide-diphossugar_trans"/>
</dbReference>
<sequence length="641" mass="75048">MFMIPKKIHYVWVGKNEKTELVRRCIDSWRKYMPEYEIVEWNEENFDVNSCRYSKEAYDSGKWAFVSDYMRFKILSQYGGIYFDTDVELLKAIPESILSNRAFTGMEFGGKISPGLVYGCHSNDKIAMYMSDTYESMVFDSDNPVTVNYIITAKLETMGFEGKNELQVIDGLAVYPDEFFCGFDLDVHEICKTHNTISVHHYSGSWTKNTFKKRLRYVLKKLMGVERFRSLLLLKRGIKNVFLTTKNSLTSETNENSYTEFDKSCLEGVNKNRITLFDVAVFLITLKIITSVTVYFSFPKRLQDIMMIISYLFIFLHIVSKKYNIKTILWIFLVTILMLYSSYKMKNMYYLATWGIFVGTINYDLRRVVAVMFFTILSVFIAVSIFSLIVYLLGYDKDILINIRRGDVRSFMFGFVHSNMFSITLSSLCLMYIWIIRNNIKLYHMLVLILIQIIGFHFTKTRTSILIFLFISAFVLLKNIYSIKVLGVIRYLFILIGVVHLYLSRQFVYGNKLSLIVDSIITGRLKYASYAMNNFGFTMLGKYLDTAMVWDEVWRLNSFTFDSAYSFIFFNAGVIWFIIISIAMIKLISRLDKIEIILMMAWILYSITETDTLIAQFGFQLLFFCRMFDSKKMDEKIPKSC</sequence>
<accession>A0A6N7XHX2</accession>
<evidence type="ECO:0000313" key="4">
    <source>
        <dbReference type="Proteomes" id="UP000440713"/>
    </source>
</evidence>
<dbReference type="EMBL" id="VUNE01000004">
    <property type="protein sequence ID" value="MST62967.1"/>
    <property type="molecule type" value="Genomic_DNA"/>
</dbReference>
<name>A0A6N7XHX2_9FIRM</name>